<sequence length="714" mass="77809">MRNGIFSREPNAHAYGSRTRSTFCARSSRLPMLTKDTESSFKLTTGQRFESSTDHCGLAPAETIAIASSVSAVPKLLLVPSLVYIRCQPWPAIAVTYVRCPSYQSFPQLAQTRPRALYKQQLVVAHNGQQETERTAVSEPQPTAITIAVCGSFAYRRPAIRRDRISTTPRKLTSGGGQKQEKKISMPSPSSAHWLSLVASVWLQTINGPNADFPVYSSQLKEIKGISQIQLNFLAFASDAGKLFGWFAGVAALHLPLWVVAVTGAAFGLVGYGVQFLFLDKAGLAYWHLFLLTSLAGNGICWINTVCYLLCIKNFPSDSRVVVSLATSYLGLSAKLYTTMAETTPRAATARYSTTKVYLLLNAVVPMVVTLVVAPFLRVVDLKDRKRSEKPFLAMFAITLATGACAIIGSVGAKSIGLSSREHMVSLYVMLALPLLIPVMMKVRESMAKIRETKWENRVHDHDSDGAETAVSVVELRVVEEEKRQEQAEREEEQSGGQEEVGGLRLLKRLDFWLYFFSYMFSGTLGLVFLNNLGQIAQSRGLADVSTLVSLSSSFGFFGRLLPAFLDYYTAKSGYNLSRTASMASLMAPMSVAFFVLLYPKHMVLYASTAVIGTCTGAITSVAVSATSELFGTKNFGVNHNVLVANIPLGSLCFGYLAAFLYQKGAHGGNRCLGAACYRDTFLLWGAMCAVGTALCTVLYARSRGFAGAGRLPR</sequence>
<dbReference type="Pfam" id="PF23262">
    <property type="entry name" value="NFD4_C"/>
    <property type="match status" value="1"/>
</dbReference>
<feature type="transmembrane region" description="Helical" evidence="6">
    <location>
        <begin position="605"/>
        <end position="631"/>
    </location>
</feature>
<accession>A0A5J9U8D6</accession>
<dbReference type="SUPFAM" id="SSF103473">
    <property type="entry name" value="MFS general substrate transporter"/>
    <property type="match status" value="1"/>
</dbReference>
<feature type="transmembrane region" description="Helical" evidence="6">
    <location>
        <begin position="284"/>
        <end position="309"/>
    </location>
</feature>
<dbReference type="OrthoDB" id="410267at2759"/>
<feature type="transmembrane region" description="Helical" evidence="6">
    <location>
        <begin position="358"/>
        <end position="380"/>
    </location>
</feature>
<evidence type="ECO:0000259" key="7">
    <source>
        <dbReference type="Pfam" id="PF06813"/>
    </source>
</evidence>
<evidence type="ECO:0000256" key="4">
    <source>
        <dbReference type="ARBA" id="ARBA00023136"/>
    </source>
</evidence>
<keyword evidence="3 6" id="KW-1133">Transmembrane helix</keyword>
<keyword evidence="4 6" id="KW-0472">Membrane</keyword>
<evidence type="ECO:0000256" key="5">
    <source>
        <dbReference type="SAM" id="MobiDB-lite"/>
    </source>
</evidence>
<feature type="transmembrane region" description="Helical" evidence="6">
    <location>
        <begin position="512"/>
        <end position="530"/>
    </location>
</feature>
<feature type="domain" description="Nodulin-like" evidence="7">
    <location>
        <begin position="193"/>
        <end position="439"/>
    </location>
</feature>
<keyword evidence="10" id="KW-1185">Reference proteome</keyword>
<evidence type="ECO:0000256" key="3">
    <source>
        <dbReference type="ARBA" id="ARBA00022989"/>
    </source>
</evidence>
<dbReference type="GO" id="GO:0016020">
    <property type="term" value="C:membrane"/>
    <property type="evidence" value="ECO:0007669"/>
    <property type="project" value="UniProtKB-SubCell"/>
</dbReference>
<feature type="transmembrane region" description="Helical" evidence="6">
    <location>
        <begin position="682"/>
        <end position="701"/>
    </location>
</feature>
<organism evidence="9 10">
    <name type="scientific">Eragrostis curvula</name>
    <name type="common">weeping love grass</name>
    <dbReference type="NCBI Taxonomy" id="38414"/>
    <lineage>
        <taxon>Eukaryota</taxon>
        <taxon>Viridiplantae</taxon>
        <taxon>Streptophyta</taxon>
        <taxon>Embryophyta</taxon>
        <taxon>Tracheophyta</taxon>
        <taxon>Spermatophyta</taxon>
        <taxon>Magnoliopsida</taxon>
        <taxon>Liliopsida</taxon>
        <taxon>Poales</taxon>
        <taxon>Poaceae</taxon>
        <taxon>PACMAD clade</taxon>
        <taxon>Chloridoideae</taxon>
        <taxon>Eragrostideae</taxon>
        <taxon>Eragrostidinae</taxon>
        <taxon>Eragrostis</taxon>
    </lineage>
</organism>
<dbReference type="InterPro" id="IPR010658">
    <property type="entry name" value="Nodulin-like"/>
</dbReference>
<feature type="transmembrane region" description="Helical" evidence="6">
    <location>
        <begin position="243"/>
        <end position="272"/>
    </location>
</feature>
<name>A0A5J9U8D6_9POAL</name>
<dbReference type="Pfam" id="PF06813">
    <property type="entry name" value="Nodulin-like"/>
    <property type="match status" value="1"/>
</dbReference>
<evidence type="ECO:0000313" key="9">
    <source>
        <dbReference type="EMBL" id="TVU19836.1"/>
    </source>
</evidence>
<protein>
    <submittedName>
        <fullName evidence="9">Uncharacterized protein</fullName>
    </submittedName>
</protein>
<evidence type="ECO:0000313" key="10">
    <source>
        <dbReference type="Proteomes" id="UP000324897"/>
    </source>
</evidence>
<evidence type="ECO:0000256" key="1">
    <source>
        <dbReference type="ARBA" id="ARBA00004141"/>
    </source>
</evidence>
<evidence type="ECO:0000259" key="8">
    <source>
        <dbReference type="Pfam" id="PF23262"/>
    </source>
</evidence>
<dbReference type="InterPro" id="IPR056555">
    <property type="entry name" value="NFD4_C"/>
</dbReference>
<feature type="transmembrane region" description="Helical" evidence="6">
    <location>
        <begin position="425"/>
        <end position="441"/>
    </location>
</feature>
<feature type="transmembrane region" description="Helical" evidence="6">
    <location>
        <begin position="392"/>
        <end position="413"/>
    </location>
</feature>
<feature type="domain" description="NFD4 C-terminal" evidence="8">
    <location>
        <begin position="498"/>
        <end position="706"/>
    </location>
</feature>
<comment type="subcellular location">
    <subcellularLocation>
        <location evidence="1">Membrane</location>
        <topology evidence="1">Multi-pass membrane protein</topology>
    </subcellularLocation>
</comment>
<dbReference type="InterPro" id="IPR036259">
    <property type="entry name" value="MFS_trans_sf"/>
</dbReference>
<dbReference type="Proteomes" id="UP000324897">
    <property type="component" value="Chromosome 7"/>
</dbReference>
<dbReference type="AlphaFoldDB" id="A0A5J9U8D6"/>
<evidence type="ECO:0000256" key="6">
    <source>
        <dbReference type="SAM" id="Phobius"/>
    </source>
</evidence>
<feature type="region of interest" description="Disordered" evidence="5">
    <location>
        <begin position="166"/>
        <end position="188"/>
    </location>
</feature>
<feature type="non-terminal residue" evidence="9">
    <location>
        <position position="1"/>
    </location>
</feature>
<reference evidence="9 10" key="1">
    <citation type="journal article" date="2019" name="Sci. Rep.">
        <title>A high-quality genome of Eragrostis curvula grass provides insights into Poaceae evolution and supports new strategies to enhance forage quality.</title>
        <authorList>
            <person name="Carballo J."/>
            <person name="Santos B.A.C.M."/>
            <person name="Zappacosta D."/>
            <person name="Garbus I."/>
            <person name="Selva J.P."/>
            <person name="Gallo C.A."/>
            <person name="Diaz A."/>
            <person name="Albertini E."/>
            <person name="Caccamo M."/>
            <person name="Echenique V."/>
        </authorList>
    </citation>
    <scope>NUCLEOTIDE SEQUENCE [LARGE SCALE GENOMIC DNA]</scope>
    <source>
        <strain evidence="10">cv. Victoria</strain>
        <tissue evidence="9">Leaf</tissue>
    </source>
</reference>
<dbReference type="PANTHER" id="PTHR21576:SF83">
    <property type="entry name" value="OS05G0475700 PROTEIN"/>
    <property type="match status" value="1"/>
</dbReference>
<dbReference type="EMBL" id="RWGY01000029">
    <property type="protein sequence ID" value="TVU19836.1"/>
    <property type="molecule type" value="Genomic_DNA"/>
</dbReference>
<feature type="transmembrane region" description="Helical" evidence="6">
    <location>
        <begin position="581"/>
        <end position="599"/>
    </location>
</feature>
<dbReference type="Gene3D" id="1.20.1250.20">
    <property type="entry name" value="MFS general substrate transporter like domains"/>
    <property type="match status" value="1"/>
</dbReference>
<dbReference type="PANTHER" id="PTHR21576">
    <property type="entry name" value="UNCHARACTERIZED NODULIN-LIKE PROTEIN"/>
    <property type="match status" value="1"/>
</dbReference>
<feature type="transmembrane region" description="Helical" evidence="6">
    <location>
        <begin position="550"/>
        <end position="569"/>
    </location>
</feature>
<dbReference type="Gramene" id="TVU19836">
    <property type="protein sequence ID" value="TVU19836"/>
    <property type="gene ID" value="EJB05_36011"/>
</dbReference>
<keyword evidence="2 6" id="KW-0812">Transmembrane</keyword>
<gene>
    <name evidence="9" type="ORF">EJB05_36011</name>
</gene>
<feature type="transmembrane region" description="Helical" evidence="6">
    <location>
        <begin position="321"/>
        <end position="338"/>
    </location>
</feature>
<feature type="transmembrane region" description="Helical" evidence="6">
    <location>
        <begin position="643"/>
        <end position="662"/>
    </location>
</feature>
<proteinExistence type="predicted"/>
<comment type="caution">
    <text evidence="9">The sequence shown here is derived from an EMBL/GenBank/DDBJ whole genome shotgun (WGS) entry which is preliminary data.</text>
</comment>
<evidence type="ECO:0000256" key="2">
    <source>
        <dbReference type="ARBA" id="ARBA00022692"/>
    </source>
</evidence>